<dbReference type="InterPro" id="IPR020807">
    <property type="entry name" value="PKS_DH"/>
</dbReference>
<dbReference type="InterPro" id="IPR042104">
    <property type="entry name" value="PKS_dehydratase_sf"/>
</dbReference>
<evidence type="ECO:0000256" key="4">
    <source>
        <dbReference type="ARBA" id="ARBA00022857"/>
    </source>
</evidence>
<dbReference type="InterPro" id="IPR049552">
    <property type="entry name" value="PKS_DH_N"/>
</dbReference>
<dbReference type="InterPro" id="IPR016039">
    <property type="entry name" value="Thiolase-like"/>
</dbReference>
<evidence type="ECO:0000256" key="5">
    <source>
        <dbReference type="ARBA" id="ARBA00023002"/>
    </source>
</evidence>
<dbReference type="PROSITE" id="PS00012">
    <property type="entry name" value="PHOSPHOPANTETHEINE"/>
    <property type="match status" value="1"/>
</dbReference>
<dbReference type="EMBL" id="JAXOVC010000001">
    <property type="protein sequence ID" value="KAK4508479.1"/>
    <property type="molecule type" value="Genomic_DNA"/>
</dbReference>
<dbReference type="InterPro" id="IPR016035">
    <property type="entry name" value="Acyl_Trfase/lysoPLipase"/>
</dbReference>
<keyword evidence="3" id="KW-0808">Transferase</keyword>
<dbReference type="Pfam" id="PF00698">
    <property type="entry name" value="Acyl_transf_1"/>
    <property type="match status" value="1"/>
</dbReference>
<evidence type="ECO:0000259" key="9">
    <source>
        <dbReference type="PROSITE" id="PS50075"/>
    </source>
</evidence>
<dbReference type="PANTHER" id="PTHR43775">
    <property type="entry name" value="FATTY ACID SYNTHASE"/>
    <property type="match status" value="1"/>
</dbReference>
<evidence type="ECO:0000313" key="13">
    <source>
        <dbReference type="Proteomes" id="UP001305779"/>
    </source>
</evidence>
<dbReference type="SUPFAM" id="SSF51735">
    <property type="entry name" value="NAD(P)-binding Rossmann-fold domains"/>
    <property type="match status" value="2"/>
</dbReference>
<dbReference type="Pfam" id="PF08659">
    <property type="entry name" value="KR"/>
    <property type="match status" value="1"/>
</dbReference>
<evidence type="ECO:0000313" key="12">
    <source>
        <dbReference type="EMBL" id="KAK4508479.1"/>
    </source>
</evidence>
<feature type="region of interest" description="N-terminal hotdog fold" evidence="8">
    <location>
        <begin position="909"/>
        <end position="1043"/>
    </location>
</feature>
<dbReference type="SMART" id="SM00823">
    <property type="entry name" value="PKS_PP"/>
    <property type="match status" value="1"/>
</dbReference>
<dbReference type="SMART" id="SM00822">
    <property type="entry name" value="PKS_KR"/>
    <property type="match status" value="1"/>
</dbReference>
<accession>A0ABR0F3E8</accession>
<dbReference type="SMART" id="SM00827">
    <property type="entry name" value="PKS_AT"/>
    <property type="match status" value="1"/>
</dbReference>
<dbReference type="InterPro" id="IPR029063">
    <property type="entry name" value="SAM-dependent_MTases_sf"/>
</dbReference>
<dbReference type="InterPro" id="IPR006162">
    <property type="entry name" value="Ppantetheine_attach_site"/>
</dbReference>
<evidence type="ECO:0000256" key="6">
    <source>
        <dbReference type="ARBA" id="ARBA00023268"/>
    </source>
</evidence>
<dbReference type="Gene3D" id="3.40.366.10">
    <property type="entry name" value="Malonyl-Coenzyme A Acyl Carrier Protein, domain 2"/>
    <property type="match status" value="1"/>
</dbReference>
<feature type="domain" description="PKS/mFAS DH" evidence="11">
    <location>
        <begin position="909"/>
        <end position="1228"/>
    </location>
</feature>
<dbReference type="Gene3D" id="3.30.70.3290">
    <property type="match status" value="1"/>
</dbReference>
<dbReference type="InterPro" id="IPR013154">
    <property type="entry name" value="ADH-like_N"/>
</dbReference>
<reference evidence="12 13" key="1">
    <citation type="journal article" date="2023" name="G3 (Bethesda)">
        <title>A chromosome-level genome assembly of Zasmidium syzygii isolated from banana leaves.</title>
        <authorList>
            <person name="van Westerhoven A.C."/>
            <person name="Mehrabi R."/>
            <person name="Talebi R."/>
            <person name="Steentjes M.B.F."/>
            <person name="Corcolon B."/>
            <person name="Chong P.A."/>
            <person name="Kema G.H.J."/>
            <person name="Seidl M.F."/>
        </authorList>
    </citation>
    <scope>NUCLEOTIDE SEQUENCE [LARGE SCALE GENOMIC DNA]</scope>
    <source>
        <strain evidence="12 13">P124</strain>
    </source>
</reference>
<dbReference type="Pfam" id="PF08242">
    <property type="entry name" value="Methyltransf_12"/>
    <property type="match status" value="1"/>
</dbReference>
<evidence type="ECO:0000259" key="11">
    <source>
        <dbReference type="PROSITE" id="PS52019"/>
    </source>
</evidence>
<protein>
    <recommendedName>
        <fullName evidence="14">Polyketide synthase</fullName>
    </recommendedName>
</protein>
<dbReference type="InterPro" id="IPR020806">
    <property type="entry name" value="PKS_PP-bd"/>
</dbReference>
<keyword evidence="1" id="KW-0596">Phosphopantetheine</keyword>
<dbReference type="Pfam" id="PF21089">
    <property type="entry name" value="PKS_DH_N"/>
    <property type="match status" value="1"/>
</dbReference>
<keyword evidence="6" id="KW-0511">Multifunctional enzyme</keyword>
<evidence type="ECO:0008006" key="14">
    <source>
        <dbReference type="Google" id="ProtNLM"/>
    </source>
</evidence>
<evidence type="ECO:0000259" key="10">
    <source>
        <dbReference type="PROSITE" id="PS52004"/>
    </source>
</evidence>
<dbReference type="Gene3D" id="3.40.50.150">
    <property type="entry name" value="Vaccinia Virus protein VP39"/>
    <property type="match status" value="1"/>
</dbReference>
<keyword evidence="5" id="KW-0560">Oxidoreductase</keyword>
<dbReference type="Gene3D" id="3.10.129.110">
    <property type="entry name" value="Polyketide synthase dehydratase"/>
    <property type="match status" value="1"/>
</dbReference>
<dbReference type="SMART" id="SM00825">
    <property type="entry name" value="PKS_KS"/>
    <property type="match status" value="1"/>
</dbReference>
<keyword evidence="4" id="KW-0521">NADP</keyword>
<keyword evidence="13" id="KW-1185">Reference proteome</keyword>
<dbReference type="InterPro" id="IPR018201">
    <property type="entry name" value="Ketoacyl_synth_AS"/>
</dbReference>
<dbReference type="SMART" id="SM01294">
    <property type="entry name" value="PKS_PP_betabranch"/>
    <property type="match status" value="1"/>
</dbReference>
<feature type="active site" description="Proton acceptor; for dehydratase activity" evidence="8">
    <location>
        <position position="940"/>
    </location>
</feature>
<dbReference type="Pfam" id="PF02801">
    <property type="entry name" value="Ketoacyl-synt_C"/>
    <property type="match status" value="1"/>
</dbReference>
<dbReference type="InterPro" id="IPR009081">
    <property type="entry name" value="PP-bd_ACP"/>
</dbReference>
<dbReference type="Proteomes" id="UP001305779">
    <property type="component" value="Unassembled WGS sequence"/>
</dbReference>
<dbReference type="InterPro" id="IPR057326">
    <property type="entry name" value="KR_dom"/>
</dbReference>
<dbReference type="PROSITE" id="PS52019">
    <property type="entry name" value="PKS_MFAS_DH"/>
    <property type="match status" value="1"/>
</dbReference>
<dbReference type="InterPro" id="IPR001227">
    <property type="entry name" value="Ac_transferase_dom_sf"/>
</dbReference>
<dbReference type="PROSITE" id="PS52004">
    <property type="entry name" value="KS3_2"/>
    <property type="match status" value="1"/>
</dbReference>
<dbReference type="InterPro" id="IPR014030">
    <property type="entry name" value="Ketoacyl_synth_N"/>
</dbReference>
<dbReference type="InterPro" id="IPR014031">
    <property type="entry name" value="Ketoacyl_synth_C"/>
</dbReference>
<dbReference type="InterPro" id="IPR020843">
    <property type="entry name" value="ER"/>
</dbReference>
<dbReference type="InterPro" id="IPR016036">
    <property type="entry name" value="Malonyl_transacylase_ACP-bd"/>
</dbReference>
<dbReference type="SUPFAM" id="SSF52151">
    <property type="entry name" value="FabD/lysophospholipase-like"/>
    <property type="match status" value="1"/>
</dbReference>
<feature type="domain" description="Ketosynthase family 3 (KS3)" evidence="10">
    <location>
        <begin position="9"/>
        <end position="410"/>
    </location>
</feature>
<dbReference type="InterPro" id="IPR036736">
    <property type="entry name" value="ACP-like_sf"/>
</dbReference>
<dbReference type="PROSITE" id="PS50075">
    <property type="entry name" value="CARRIER"/>
    <property type="match status" value="1"/>
</dbReference>
<dbReference type="SUPFAM" id="SSF47336">
    <property type="entry name" value="ACP-like"/>
    <property type="match status" value="1"/>
</dbReference>
<dbReference type="InterPro" id="IPR014043">
    <property type="entry name" value="Acyl_transferase_dom"/>
</dbReference>
<dbReference type="SUPFAM" id="SSF55048">
    <property type="entry name" value="Probable ACP-binding domain of malonyl-CoA ACP transacylase"/>
    <property type="match status" value="1"/>
</dbReference>
<dbReference type="InterPro" id="IPR049900">
    <property type="entry name" value="PKS_mFAS_DH"/>
</dbReference>
<feature type="region of interest" description="C-terminal hotdog fold" evidence="8">
    <location>
        <begin position="1069"/>
        <end position="1228"/>
    </location>
</feature>
<sequence>MSSTPQANPAPVAIIGMACQLPPDIESPKGLWEFCVQARCSATPIPTSRYKASNFHHPSALKQGHFNVGAGSYISRDVSSFDAPYFNLTEAEATAMDPQHRLLLETTVHALEDAGLDMHALSGRSDIGVFVASSNSEYETRLYQDSYTAGRYAAVGTASTMFANRISYFFNFQGPSITVDTACSSALTALHFAVESIRKGECSCALVGGSFLQLSPSLLAFMGNIGALSKDGISYSFDSRANGYGRGDGVCCIVLKSEVEAQRCSDNVLALIRQTGINHCGRSQGGIAVPNGMAQLSLLRQVYRSAGLRPEDTDFVEGHGTGTGRGDPVEANSIIAAFTGPLRNGRPLFLGSVKSNFGHLENASGLLSVIKCVLMLQNRTILPNANFQSLNPSIETRGFGGSNGHVILEQYTGVPFLNGQVTTSLCDARTSAAHLFIVSAKDPKALTSAITNLVQYVRCNPAGLEEGFLGRLSYTLCCRRTIYDHRFAFAASSLDQLRDRLLAANHSEHRTNHKISTFAFTGQGAVWPEMGCLLMQYPEFARRMRDADVFLTQELGASWSLLDEIARPSETSKIYNANISQPAVTALQIATVSLLRSWGIGPTAVCGHSSGEIAAAYAAGLIDFKGALALAYHRGTITALGIEDVPLPKGAMIAVGASASHIEPLIRSLGSGFASIACFNSAQSVTVSGDACAVLELEEELNKRSIFNRRLKVDVAYHSDHMVPLAGRYLERIAPWLIKPRLAKLEGSSRFYSSVTGCEVGAAVVQSPWYWTTNLVCPVKFHEAMRNLVRALSGPSATANTTHALLEVGPHETLASPIRDILKEADNSAIKYMSTMQRSTEPRYHLLSIVSSLASLGFPVDAAQVNRSGDVSETRMLSDLPNYAFNRGMKYWHQTRLIDAYEHGGTPWNVVLGHKTPSIGETSEYRNVFTLDDIPWLRDHVVNGNVIFPLAGYISMAVESLALEHSPISPEDSFRVRELTVGKALLLAEEVQHEMYTVLRRTSMATRPAGSTSWYTFEVWSWAKGSKTTEHCKGMIALQRAESNPVGSIVERKKEAMRSLRRGIEARSHRPVAASALYRQAALAGLEYGPAFSLLTHLATGPDVAVGSVKPGDTARLMPEQYENNLIIHPTLLDATLHAGLGLLSVSAGKLAGLRAHVPTFIEDMTISADVLGPEKAGHLRAFLHSAKTDGMARSTAIDMCCFAEHSDLPVVEMKNLRMADVSENTNIVSDVDIINPVELQWLDHLDFITNESLERLDLRDEASKVADGQRVQEIERLSLHYMRSALQGTSDPAHLPHLELMRKWMEVEVAAAQPLLVESSGGSVLPCGGPRDSADPGDAQATPWSDERFIHGVGSSLPSVLSGKIDALSVLDANGLQRVYEECFGFQKSAALLAQFIGKLSLQKPWMRILEVGAGTGGFTKRVLEQLSTTEPSRFSSYHYTDISPVFFEPARSRFSQWGHKMAFRTLDLGKEGAAQGFQASDFDLIIACDVVHATPSLSRTLSTLRWLLKPHGVLAMVELSRFSPFCFPWAMLPGWWVRPTGPILTEEEWSEELIQAGFSGVDAYVRDVPDGHDLHCTLCSHVPPDPEKLCRSVMVLGKDRLAQDIANSQHFGPSCQTEEWSENKQAVDIAVLVERDASVEVTDMDVPKLTTLQRLCSRSKALLWIVRCSGDSMAGALAEFVFGVARTLRKEFTQLKLVVLHIVDAGDGDGDGDGAGEVARRYSEAVLKHAFVDKPGLDQSEVDFRVMDGLLKFPRLTRSERMHDRIAAGQSGRVVEGAFWREDAAVQATMGSVGLVDTVHFEPCASMVDVDIDVGPGDGEGLGDDEVLMQVQATGVNFKDVLIALGRVPWTGLGKECSGTVLAAGRRASALFRPGDRVVHWGERLFASHARGDLHTVVKVPDGLPLDFAQLASIPIVFATAYEALVKCARLQPGERLLIHAAAGGVGQAAIQLAQWVGGVDIYCTVGSPEKRQVLVEHYGIDPSHIFSSRSAAELADGLRLAGPMHVVLNSLSGDLLRESWRSLAPFGRFVELGKYDALANSMLEMAPLDRAVTYSAVDLGLLIEHRTIYASELLKSVLQLFQQGKLRPVQPVVAMPISELRSGLRLLQSGKHKGKVVMNNDADARVEASSTNAGAKTIVSARASYLITGGTGGLGRALAAWLITQGAKYIILTSRTGEILDFADATDLQSLALARDAKVLIRKCDVSLPADLRSALDEAAAQSMPPVRGVIHGAMVLRDSLFESYKPEDWKSVMQPKVAGVVNLHNAFPGARDLDFFVCLSSIASLSGNIGQAAYSGSNAAVDAFCNWRGRQGLPATSINLPAISDCGYVADAVLAHGSQINDRIYRAAITMAHLETSIAAALQNSGSCNQVIVGLSKTDEGRAWLVDAGILFEVVRWDQADVGQGRRAQESTKKGDVPARNLIALGADAEARKSILQEALVKKISSMLMVSPDEVQPEKSITDLGLDSLVAVELRNWIVRELDANLPVMDIVACATLQEFFDLVVKRSSLIEHPQS</sequence>
<gene>
    <name evidence="12" type="ORF">PRZ48_002218</name>
</gene>
<organism evidence="12 13">
    <name type="scientific">Zasmidium cellare</name>
    <name type="common">Wine cellar mold</name>
    <name type="synonym">Racodium cellare</name>
    <dbReference type="NCBI Taxonomy" id="395010"/>
    <lineage>
        <taxon>Eukaryota</taxon>
        <taxon>Fungi</taxon>
        <taxon>Dikarya</taxon>
        <taxon>Ascomycota</taxon>
        <taxon>Pezizomycotina</taxon>
        <taxon>Dothideomycetes</taxon>
        <taxon>Dothideomycetidae</taxon>
        <taxon>Mycosphaerellales</taxon>
        <taxon>Mycosphaerellaceae</taxon>
        <taxon>Zasmidium</taxon>
    </lineage>
</organism>
<dbReference type="SUPFAM" id="SSF50129">
    <property type="entry name" value="GroES-like"/>
    <property type="match status" value="1"/>
</dbReference>
<evidence type="ECO:0000256" key="8">
    <source>
        <dbReference type="PROSITE-ProRule" id="PRU01363"/>
    </source>
</evidence>
<dbReference type="Pfam" id="PF14765">
    <property type="entry name" value="PS-DH"/>
    <property type="match status" value="1"/>
</dbReference>
<evidence type="ECO:0000256" key="2">
    <source>
        <dbReference type="ARBA" id="ARBA00022553"/>
    </source>
</evidence>
<dbReference type="InterPro" id="IPR049551">
    <property type="entry name" value="PKS_DH_C"/>
</dbReference>
<keyword evidence="2" id="KW-0597">Phosphoprotein</keyword>
<dbReference type="Gene3D" id="3.90.180.10">
    <property type="entry name" value="Medium-chain alcohol dehydrogenases, catalytic domain"/>
    <property type="match status" value="1"/>
</dbReference>
<dbReference type="Pfam" id="PF23297">
    <property type="entry name" value="ACP_SdgA_C"/>
    <property type="match status" value="1"/>
</dbReference>
<dbReference type="Gene3D" id="1.10.1200.10">
    <property type="entry name" value="ACP-like"/>
    <property type="match status" value="1"/>
</dbReference>
<feature type="active site" description="Proton donor; for dehydratase activity" evidence="8">
    <location>
        <position position="1134"/>
    </location>
</feature>
<comment type="caution">
    <text evidence="12">The sequence shown here is derived from an EMBL/GenBank/DDBJ whole genome shotgun (WGS) entry which is preliminary data.</text>
</comment>
<dbReference type="Pfam" id="PF08240">
    <property type="entry name" value="ADH_N"/>
    <property type="match status" value="1"/>
</dbReference>
<dbReference type="SUPFAM" id="SSF53901">
    <property type="entry name" value="Thiolase-like"/>
    <property type="match status" value="1"/>
</dbReference>
<dbReference type="InterPro" id="IPR050091">
    <property type="entry name" value="PKS_NRPS_Biosynth_Enz"/>
</dbReference>
<dbReference type="Gene3D" id="3.40.50.720">
    <property type="entry name" value="NAD(P)-binding Rossmann-like Domain"/>
    <property type="match status" value="2"/>
</dbReference>
<dbReference type="InterPro" id="IPR013968">
    <property type="entry name" value="PKS_KR"/>
</dbReference>
<dbReference type="PANTHER" id="PTHR43775:SF29">
    <property type="entry name" value="ASPERFURANONE POLYKETIDE SYNTHASE AFOG-RELATED"/>
    <property type="match status" value="1"/>
</dbReference>
<name>A0ABR0F3E8_ZASCE</name>
<dbReference type="SUPFAM" id="SSF53335">
    <property type="entry name" value="S-adenosyl-L-methionine-dependent methyltransferases"/>
    <property type="match status" value="1"/>
</dbReference>
<dbReference type="Gene3D" id="3.40.47.10">
    <property type="match status" value="1"/>
</dbReference>
<dbReference type="SMART" id="SM00826">
    <property type="entry name" value="PKS_DH"/>
    <property type="match status" value="1"/>
</dbReference>
<dbReference type="SMART" id="SM00829">
    <property type="entry name" value="PKS_ER"/>
    <property type="match status" value="1"/>
</dbReference>
<dbReference type="InterPro" id="IPR011032">
    <property type="entry name" value="GroES-like_sf"/>
</dbReference>
<keyword evidence="7" id="KW-0012">Acyltransferase</keyword>
<proteinExistence type="predicted"/>
<feature type="domain" description="Carrier" evidence="9">
    <location>
        <begin position="2435"/>
        <end position="2512"/>
    </location>
</feature>
<dbReference type="Pfam" id="PF13602">
    <property type="entry name" value="ADH_zinc_N_2"/>
    <property type="match status" value="1"/>
</dbReference>
<dbReference type="InterPro" id="IPR036291">
    <property type="entry name" value="NAD(P)-bd_dom_sf"/>
</dbReference>
<dbReference type="InterPro" id="IPR020841">
    <property type="entry name" value="PKS_Beta-ketoAc_synthase_dom"/>
</dbReference>
<dbReference type="PROSITE" id="PS00606">
    <property type="entry name" value="KS3_1"/>
    <property type="match status" value="1"/>
</dbReference>
<dbReference type="CDD" id="cd05195">
    <property type="entry name" value="enoyl_red"/>
    <property type="match status" value="1"/>
</dbReference>
<evidence type="ECO:0000256" key="3">
    <source>
        <dbReference type="ARBA" id="ARBA00022679"/>
    </source>
</evidence>
<dbReference type="Pfam" id="PF22621">
    <property type="entry name" value="CurL-like_PKS_C"/>
    <property type="match status" value="1"/>
</dbReference>
<dbReference type="CDD" id="cd00833">
    <property type="entry name" value="PKS"/>
    <property type="match status" value="1"/>
</dbReference>
<dbReference type="InterPro" id="IPR013217">
    <property type="entry name" value="Methyltransf_12"/>
</dbReference>
<evidence type="ECO:0000256" key="7">
    <source>
        <dbReference type="ARBA" id="ARBA00023315"/>
    </source>
</evidence>
<dbReference type="Pfam" id="PF00109">
    <property type="entry name" value="ketoacyl-synt"/>
    <property type="match status" value="1"/>
</dbReference>
<dbReference type="CDD" id="cd02440">
    <property type="entry name" value="AdoMet_MTases"/>
    <property type="match status" value="1"/>
</dbReference>
<evidence type="ECO:0000256" key="1">
    <source>
        <dbReference type="ARBA" id="ARBA00022450"/>
    </source>
</evidence>